<proteinExistence type="predicted"/>
<protein>
    <submittedName>
        <fullName evidence="1">Uncharacterized protein</fullName>
    </submittedName>
</protein>
<dbReference type="EMBL" id="CM042018">
    <property type="protein sequence ID" value="KAI3827292.1"/>
    <property type="molecule type" value="Genomic_DNA"/>
</dbReference>
<reference evidence="2" key="1">
    <citation type="journal article" date="2022" name="Mol. Ecol. Resour.">
        <title>The genomes of chicory, endive, great burdock and yacon provide insights into Asteraceae palaeo-polyploidization history and plant inulin production.</title>
        <authorList>
            <person name="Fan W."/>
            <person name="Wang S."/>
            <person name="Wang H."/>
            <person name="Wang A."/>
            <person name="Jiang F."/>
            <person name="Liu H."/>
            <person name="Zhao H."/>
            <person name="Xu D."/>
            <person name="Zhang Y."/>
        </authorList>
    </citation>
    <scope>NUCLEOTIDE SEQUENCE [LARGE SCALE GENOMIC DNA]</scope>
    <source>
        <strain evidence="2">cv. Yunnan</strain>
    </source>
</reference>
<reference evidence="1 2" key="2">
    <citation type="journal article" date="2022" name="Mol. Ecol. Resour.">
        <title>The genomes of chicory, endive, great burdock and yacon provide insights into Asteraceae paleo-polyploidization history and plant inulin production.</title>
        <authorList>
            <person name="Fan W."/>
            <person name="Wang S."/>
            <person name="Wang H."/>
            <person name="Wang A."/>
            <person name="Jiang F."/>
            <person name="Liu H."/>
            <person name="Zhao H."/>
            <person name="Xu D."/>
            <person name="Zhang Y."/>
        </authorList>
    </citation>
    <scope>NUCLEOTIDE SEQUENCE [LARGE SCALE GENOMIC DNA]</scope>
    <source>
        <strain evidence="2">cv. Yunnan</strain>
        <tissue evidence="1">Leaves</tissue>
    </source>
</reference>
<dbReference type="Proteomes" id="UP001056120">
    <property type="component" value="Linkage Group LG01"/>
</dbReference>
<gene>
    <name evidence="1" type="ORF">L1987_01365</name>
</gene>
<evidence type="ECO:0000313" key="2">
    <source>
        <dbReference type="Proteomes" id="UP001056120"/>
    </source>
</evidence>
<accession>A0ACB9K4W7</accession>
<evidence type="ECO:0000313" key="1">
    <source>
        <dbReference type="EMBL" id="KAI3827292.1"/>
    </source>
</evidence>
<name>A0ACB9K4W7_9ASTR</name>
<keyword evidence="2" id="KW-1185">Reference proteome</keyword>
<comment type="caution">
    <text evidence="1">The sequence shown here is derived from an EMBL/GenBank/DDBJ whole genome shotgun (WGS) entry which is preliminary data.</text>
</comment>
<organism evidence="1 2">
    <name type="scientific">Smallanthus sonchifolius</name>
    <dbReference type="NCBI Taxonomy" id="185202"/>
    <lineage>
        <taxon>Eukaryota</taxon>
        <taxon>Viridiplantae</taxon>
        <taxon>Streptophyta</taxon>
        <taxon>Embryophyta</taxon>
        <taxon>Tracheophyta</taxon>
        <taxon>Spermatophyta</taxon>
        <taxon>Magnoliopsida</taxon>
        <taxon>eudicotyledons</taxon>
        <taxon>Gunneridae</taxon>
        <taxon>Pentapetalae</taxon>
        <taxon>asterids</taxon>
        <taxon>campanulids</taxon>
        <taxon>Asterales</taxon>
        <taxon>Asteraceae</taxon>
        <taxon>Asteroideae</taxon>
        <taxon>Heliantheae alliance</taxon>
        <taxon>Millerieae</taxon>
        <taxon>Smallanthus</taxon>
    </lineage>
</organism>
<sequence>MIMRSYLIQPIDEEDTNLAAYSVHAERENQLLKIVDRQVLEEATDEQLEAACNLSCRCLDREGLNRPSMKEVSMELERLRKS</sequence>